<dbReference type="InterPro" id="IPR008271">
    <property type="entry name" value="Ser/Thr_kinase_AS"/>
</dbReference>
<proteinExistence type="inferred from homology"/>
<dbReference type="EMBL" id="SEOQ01000899">
    <property type="protein sequence ID" value="TFY55617.1"/>
    <property type="molecule type" value="Genomic_DNA"/>
</dbReference>
<dbReference type="InterPro" id="IPR000719">
    <property type="entry name" value="Prot_kinase_dom"/>
</dbReference>
<dbReference type="GO" id="GO:0010389">
    <property type="term" value="P:regulation of G2/M transition of mitotic cell cycle"/>
    <property type="evidence" value="ECO:0007669"/>
    <property type="project" value="TreeGrafter"/>
</dbReference>
<gene>
    <name evidence="18" type="ORF">EVG20_g9255</name>
</gene>
<evidence type="ECO:0000256" key="7">
    <source>
        <dbReference type="ARBA" id="ARBA00022741"/>
    </source>
</evidence>
<comment type="similarity">
    <text evidence="2">Belongs to the protein kinase superfamily. CMGC Ser/Thr protein kinase family. CDC2/CDKX subfamily.</text>
</comment>
<dbReference type="PANTHER" id="PTHR24056:SF254">
    <property type="entry name" value="CYCLIN-DEPENDENT KINASE 2"/>
    <property type="match status" value="1"/>
</dbReference>
<comment type="subcellular location">
    <subcellularLocation>
        <location evidence="1">Nucleus</location>
    </subcellularLocation>
</comment>
<dbReference type="SUPFAM" id="SSF56112">
    <property type="entry name" value="Protein kinase-like (PK-like)"/>
    <property type="match status" value="1"/>
</dbReference>
<dbReference type="GO" id="GO:0010468">
    <property type="term" value="P:regulation of gene expression"/>
    <property type="evidence" value="ECO:0007669"/>
    <property type="project" value="TreeGrafter"/>
</dbReference>
<dbReference type="GO" id="GO:0004693">
    <property type="term" value="F:cyclin-dependent protein serine/threonine kinase activity"/>
    <property type="evidence" value="ECO:0007669"/>
    <property type="project" value="UniProtKB-EC"/>
</dbReference>
<evidence type="ECO:0000256" key="6">
    <source>
        <dbReference type="ARBA" id="ARBA00022679"/>
    </source>
</evidence>
<keyword evidence="19" id="KW-1185">Reference proteome</keyword>
<keyword evidence="12" id="KW-0539">Nucleus</keyword>
<dbReference type="GO" id="GO:0007165">
    <property type="term" value="P:signal transduction"/>
    <property type="evidence" value="ECO:0007669"/>
    <property type="project" value="TreeGrafter"/>
</dbReference>
<dbReference type="Gene3D" id="1.10.1580.10">
    <property type="match status" value="1"/>
</dbReference>
<sequence>MELKEGFDARRTSEKGDCHRCITDYVIENNKTNVWLQNEHPQPSFRSLVFSTIFYLTVLIPSPPLVLPVSASSVPTFQHPAKYSWTGERPARAYAKLEKVDVLLPLGIGVALATGTYGVVYKARDVGTNEIVALKKIRLEAEDEGVPSTAIREISLLKELKDDNIVRLLDIVHADQKLYLVFEFLDVDLKRFMEHGNSSGTPLSLDLCKKFTHQLTSGLLYCHSHRILHRDLKPQNLLIDNRNNLKLADFGLARAFGIPMRTYTHEVVTLWYRAPEVLLGSRHYSTAIDMWSVGCIFAEMVMRGNPLFPGDSEIDQIFKIFRVLGTPNEEVWPGVNQLPDYKTSFPQWSRHDLTEQVPYLDRAGIDLLKQTLTYDTAKRISGMSCRSSAVASPSLTLPSKTRSRSPLLRRLPPLIPDVISRSSVRILQPVPSSTSTRLSPVRTMPICIFLHLRIFAWYRFHDPSRILYERSTYLPVPCLRSPSMFVVISMIVQCLNAFGGLAPELKKDPGIPRLPDLKVRNEEKKRVQGSPPYVQAGPADPDSVMAAEPTLSSLALLAQSANPSTSNLADEDDLQYNLEGKTKEQIRRHYLRALHKVIDDSDVVVLVLDARDPEGCRSRLVEEEVRRREAEGKRLVFVLNKIDLVPRANAQAWLRHLRHSTPTLPFRSATSHARSNLSSSTSPALLRLLKAYKHGPGEAPGTKAKGTGSVTVCPVASQPGHTQALQSISLERGLRIVDSPGVIFDDDDFEVSGKEKKKNAVLLRNVVKVEDIDDPVSLVDEILARTEHEKIQKIYNLPEFGSTMEFLTMLALSQGKLLKGGTPDPFAAARQVLNDWNHQKIPFHTVPPTIHPSSIPSTIPASGSSAAQIAPGAENVGQAQILTQLGQPFMLAGLFGEADAEMGLGDAGKNEEATMEGVEIHDSMVHDEVVPMEAEESFSTARSNPRKRGHSPEPSRMRKLTAREPALGKAGEIHLASRKKARMDKKKRGKEERRAHTRAALAAGSSMEIEL</sequence>
<protein>
    <recommendedName>
        <fullName evidence="13">Cyclin-dependent kinase 1</fullName>
        <ecNumber evidence="3">2.7.11.22</ecNumber>
    </recommendedName>
</protein>
<reference evidence="18 19" key="1">
    <citation type="submission" date="2019-02" db="EMBL/GenBank/DDBJ databases">
        <title>Genome sequencing of the rare red list fungi Dentipellis fragilis.</title>
        <authorList>
            <person name="Buettner E."/>
            <person name="Kellner H."/>
        </authorList>
    </citation>
    <scope>NUCLEOTIDE SEQUENCE [LARGE SCALE GENOMIC DNA]</scope>
    <source>
        <strain evidence="18 19">DSM 105465</strain>
    </source>
</reference>
<evidence type="ECO:0000313" key="19">
    <source>
        <dbReference type="Proteomes" id="UP000298327"/>
    </source>
</evidence>
<evidence type="ECO:0000256" key="11">
    <source>
        <dbReference type="ARBA" id="ARBA00023134"/>
    </source>
</evidence>
<dbReference type="PANTHER" id="PTHR24056">
    <property type="entry name" value="CELL DIVISION PROTEIN KINASE"/>
    <property type="match status" value="1"/>
</dbReference>
<dbReference type="AlphaFoldDB" id="A0A4Y9Y215"/>
<dbReference type="PROSITE" id="PS50011">
    <property type="entry name" value="PROTEIN_KINASE_DOM"/>
    <property type="match status" value="1"/>
</dbReference>
<keyword evidence="8" id="KW-0418">Kinase</keyword>
<dbReference type="EC" id="2.7.11.22" evidence="3"/>
<dbReference type="InterPro" id="IPR011009">
    <property type="entry name" value="Kinase-like_dom_sf"/>
</dbReference>
<dbReference type="GO" id="GO:0005737">
    <property type="term" value="C:cytoplasm"/>
    <property type="evidence" value="ECO:0007669"/>
    <property type="project" value="TreeGrafter"/>
</dbReference>
<evidence type="ECO:0000259" key="17">
    <source>
        <dbReference type="PROSITE" id="PS50011"/>
    </source>
</evidence>
<accession>A0A4Y9Y215</accession>
<organism evidence="18 19">
    <name type="scientific">Dentipellis fragilis</name>
    <dbReference type="NCBI Taxonomy" id="205917"/>
    <lineage>
        <taxon>Eukaryota</taxon>
        <taxon>Fungi</taxon>
        <taxon>Dikarya</taxon>
        <taxon>Basidiomycota</taxon>
        <taxon>Agaricomycotina</taxon>
        <taxon>Agaricomycetes</taxon>
        <taxon>Russulales</taxon>
        <taxon>Hericiaceae</taxon>
        <taxon>Dentipellis</taxon>
    </lineage>
</organism>
<evidence type="ECO:0000313" key="18">
    <source>
        <dbReference type="EMBL" id="TFY55617.1"/>
    </source>
</evidence>
<evidence type="ECO:0000256" key="16">
    <source>
        <dbReference type="SAM" id="MobiDB-lite"/>
    </source>
</evidence>
<keyword evidence="10" id="KW-0175">Coiled coil</keyword>
<dbReference type="GO" id="GO:0005524">
    <property type="term" value="F:ATP binding"/>
    <property type="evidence" value="ECO:0007669"/>
    <property type="project" value="UniProtKB-KW"/>
</dbReference>
<evidence type="ECO:0000256" key="1">
    <source>
        <dbReference type="ARBA" id="ARBA00004123"/>
    </source>
</evidence>
<dbReference type="FunFam" id="3.30.200.20:FF:000375">
    <property type="entry name" value="Cell division related protein kinase 2"/>
    <property type="match status" value="1"/>
</dbReference>
<evidence type="ECO:0000256" key="12">
    <source>
        <dbReference type="ARBA" id="ARBA00023242"/>
    </source>
</evidence>
<evidence type="ECO:0000256" key="9">
    <source>
        <dbReference type="ARBA" id="ARBA00022840"/>
    </source>
</evidence>
<dbReference type="GO" id="GO:0000082">
    <property type="term" value="P:G1/S transition of mitotic cell cycle"/>
    <property type="evidence" value="ECO:0007669"/>
    <property type="project" value="TreeGrafter"/>
</dbReference>
<dbReference type="CDD" id="cd07835">
    <property type="entry name" value="STKc_CDK1_CdkB_like"/>
    <property type="match status" value="1"/>
</dbReference>
<dbReference type="Proteomes" id="UP000298327">
    <property type="component" value="Unassembled WGS sequence"/>
</dbReference>
<evidence type="ECO:0000256" key="15">
    <source>
        <dbReference type="ARBA" id="ARBA00048367"/>
    </source>
</evidence>
<comment type="caution">
    <text evidence="18">The sequence shown here is derived from an EMBL/GenBank/DDBJ whole genome shotgun (WGS) entry which is preliminary data.</text>
</comment>
<evidence type="ECO:0000256" key="3">
    <source>
        <dbReference type="ARBA" id="ARBA00012425"/>
    </source>
</evidence>
<dbReference type="FunFam" id="1.10.1580.10:FF:000002">
    <property type="entry name" value="Guanine nucleotide-binding protein-like 3 (nucleolar)-like"/>
    <property type="match status" value="1"/>
</dbReference>
<keyword evidence="11" id="KW-0342">GTP-binding</keyword>
<dbReference type="InterPro" id="IPR027417">
    <property type="entry name" value="P-loop_NTPase"/>
</dbReference>
<evidence type="ECO:0000256" key="14">
    <source>
        <dbReference type="ARBA" id="ARBA00047811"/>
    </source>
</evidence>
<evidence type="ECO:0000256" key="13">
    <source>
        <dbReference type="ARBA" id="ARBA00039266"/>
    </source>
</evidence>
<keyword evidence="7" id="KW-0547">Nucleotide-binding</keyword>
<evidence type="ECO:0000256" key="10">
    <source>
        <dbReference type="ARBA" id="ARBA00023054"/>
    </source>
</evidence>
<keyword evidence="5" id="KW-0597">Phosphoprotein</keyword>
<keyword evidence="6" id="KW-0808">Transferase</keyword>
<dbReference type="PROSITE" id="PS00108">
    <property type="entry name" value="PROTEIN_KINASE_ST"/>
    <property type="match status" value="1"/>
</dbReference>
<feature type="domain" description="Protein kinase" evidence="17">
    <location>
        <begin position="106"/>
        <end position="395"/>
    </location>
</feature>
<dbReference type="GO" id="GO:0005634">
    <property type="term" value="C:nucleus"/>
    <property type="evidence" value="ECO:0007669"/>
    <property type="project" value="UniProtKB-SubCell"/>
</dbReference>
<evidence type="ECO:0000256" key="4">
    <source>
        <dbReference type="ARBA" id="ARBA00022527"/>
    </source>
</evidence>
<evidence type="ECO:0000256" key="8">
    <source>
        <dbReference type="ARBA" id="ARBA00022777"/>
    </source>
</evidence>
<dbReference type="GO" id="GO:0030332">
    <property type="term" value="F:cyclin binding"/>
    <property type="evidence" value="ECO:0007669"/>
    <property type="project" value="TreeGrafter"/>
</dbReference>
<dbReference type="Pfam" id="PF00069">
    <property type="entry name" value="Pkinase"/>
    <property type="match status" value="1"/>
</dbReference>
<comment type="catalytic activity">
    <reaction evidence="15">
        <text>L-seryl-[protein] + ATP = O-phospho-L-seryl-[protein] + ADP + H(+)</text>
        <dbReference type="Rhea" id="RHEA:17989"/>
        <dbReference type="Rhea" id="RHEA-COMP:9863"/>
        <dbReference type="Rhea" id="RHEA-COMP:11604"/>
        <dbReference type="ChEBI" id="CHEBI:15378"/>
        <dbReference type="ChEBI" id="CHEBI:29999"/>
        <dbReference type="ChEBI" id="CHEBI:30616"/>
        <dbReference type="ChEBI" id="CHEBI:83421"/>
        <dbReference type="ChEBI" id="CHEBI:456216"/>
        <dbReference type="EC" id="2.7.11.22"/>
    </reaction>
</comment>
<feature type="compositionally biased region" description="Basic residues" evidence="16">
    <location>
        <begin position="976"/>
        <end position="988"/>
    </location>
</feature>
<dbReference type="STRING" id="205917.A0A4Y9Y215"/>
<name>A0A4Y9Y215_9AGAM</name>
<dbReference type="SMART" id="SM00220">
    <property type="entry name" value="S_TKc"/>
    <property type="match status" value="1"/>
</dbReference>
<evidence type="ECO:0000256" key="5">
    <source>
        <dbReference type="ARBA" id="ARBA00022553"/>
    </source>
</evidence>
<keyword evidence="4" id="KW-0723">Serine/threonine-protein kinase</keyword>
<comment type="catalytic activity">
    <reaction evidence="14">
        <text>L-threonyl-[protein] + ATP = O-phospho-L-threonyl-[protein] + ADP + H(+)</text>
        <dbReference type="Rhea" id="RHEA:46608"/>
        <dbReference type="Rhea" id="RHEA-COMP:11060"/>
        <dbReference type="Rhea" id="RHEA-COMP:11605"/>
        <dbReference type="ChEBI" id="CHEBI:15378"/>
        <dbReference type="ChEBI" id="CHEBI:30013"/>
        <dbReference type="ChEBI" id="CHEBI:30616"/>
        <dbReference type="ChEBI" id="CHEBI:61977"/>
        <dbReference type="ChEBI" id="CHEBI:456216"/>
        <dbReference type="EC" id="2.7.11.22"/>
    </reaction>
</comment>
<dbReference type="InterPro" id="IPR023179">
    <property type="entry name" value="GTP-bd_ortho_bundle_sf"/>
</dbReference>
<dbReference type="OrthoDB" id="1732493at2759"/>
<keyword evidence="9" id="KW-0067">ATP-binding</keyword>
<dbReference type="SUPFAM" id="SSF52540">
    <property type="entry name" value="P-loop containing nucleoside triphosphate hydrolases"/>
    <property type="match status" value="1"/>
</dbReference>
<dbReference type="Gene3D" id="3.30.200.20">
    <property type="entry name" value="Phosphorylase Kinase, domain 1"/>
    <property type="match status" value="1"/>
</dbReference>
<dbReference type="GO" id="GO:0005525">
    <property type="term" value="F:GTP binding"/>
    <property type="evidence" value="ECO:0007669"/>
    <property type="project" value="UniProtKB-KW"/>
</dbReference>
<dbReference type="InterPro" id="IPR050108">
    <property type="entry name" value="CDK"/>
</dbReference>
<evidence type="ECO:0000256" key="2">
    <source>
        <dbReference type="ARBA" id="ARBA00006485"/>
    </source>
</evidence>
<feature type="region of interest" description="Disordered" evidence="16">
    <location>
        <begin position="522"/>
        <end position="542"/>
    </location>
</feature>
<dbReference type="GO" id="GO:0000307">
    <property type="term" value="C:cyclin-dependent protein kinase holoenzyme complex"/>
    <property type="evidence" value="ECO:0007669"/>
    <property type="project" value="TreeGrafter"/>
</dbReference>
<feature type="region of interest" description="Disordered" evidence="16">
    <location>
        <begin position="933"/>
        <end position="1011"/>
    </location>
</feature>
<dbReference type="Gene3D" id="1.10.510.10">
    <property type="entry name" value="Transferase(Phosphotransferase) domain 1"/>
    <property type="match status" value="1"/>
</dbReference>
<dbReference type="Gene3D" id="3.40.50.300">
    <property type="entry name" value="P-loop containing nucleotide triphosphate hydrolases"/>
    <property type="match status" value="1"/>
</dbReference>
<dbReference type="FunFam" id="1.10.510.10:FF:000281">
    <property type="entry name" value="Cyclin-dependent kinase 2"/>
    <property type="match status" value="1"/>
</dbReference>